<evidence type="ECO:0000313" key="2">
    <source>
        <dbReference type="EMBL" id="CAB4007292.1"/>
    </source>
</evidence>
<evidence type="ECO:0000313" key="3">
    <source>
        <dbReference type="Proteomes" id="UP001152795"/>
    </source>
</evidence>
<gene>
    <name evidence="2" type="ORF">PACLA_8A083132</name>
</gene>
<keyword evidence="3" id="KW-1185">Reference proteome</keyword>
<organism evidence="2 3">
    <name type="scientific">Paramuricea clavata</name>
    <name type="common">Red gorgonian</name>
    <name type="synonym">Violescent sea-whip</name>
    <dbReference type="NCBI Taxonomy" id="317549"/>
    <lineage>
        <taxon>Eukaryota</taxon>
        <taxon>Metazoa</taxon>
        <taxon>Cnidaria</taxon>
        <taxon>Anthozoa</taxon>
        <taxon>Octocorallia</taxon>
        <taxon>Malacalcyonacea</taxon>
        <taxon>Plexauridae</taxon>
        <taxon>Paramuricea</taxon>
    </lineage>
</organism>
<name>A0A7D9IJ30_PARCT</name>
<dbReference type="PANTHER" id="PTHR47272">
    <property type="entry name" value="DDE_TNP_1_7 DOMAIN-CONTAINING PROTEIN"/>
    <property type="match status" value="1"/>
</dbReference>
<reference evidence="2" key="1">
    <citation type="submission" date="2020-04" db="EMBL/GenBank/DDBJ databases">
        <authorList>
            <person name="Alioto T."/>
            <person name="Alioto T."/>
            <person name="Gomez Garrido J."/>
        </authorList>
    </citation>
    <scope>NUCLEOTIDE SEQUENCE</scope>
    <source>
        <strain evidence="2">A484AB</strain>
    </source>
</reference>
<dbReference type="EMBL" id="CACRXK020005753">
    <property type="protein sequence ID" value="CAB4007292.1"/>
    <property type="molecule type" value="Genomic_DNA"/>
</dbReference>
<accession>A0A7D9IJ30</accession>
<comment type="caution">
    <text evidence="2">The sequence shown here is derived from an EMBL/GenBank/DDBJ whole genome shotgun (WGS) entry which is preliminary data.</text>
</comment>
<feature type="compositionally biased region" description="Acidic residues" evidence="1">
    <location>
        <begin position="70"/>
        <end position="89"/>
    </location>
</feature>
<dbReference type="Pfam" id="PF13843">
    <property type="entry name" value="DDE_Tnp_1_7"/>
    <property type="match status" value="1"/>
</dbReference>
<dbReference type="InterPro" id="IPR029526">
    <property type="entry name" value="PGBD"/>
</dbReference>
<sequence length="158" mass="18476">MKLYVCKFVHCHSNYCPGAHHRLHEELRKIVRRDRALPQSWNANDLPLDVGNSIFEVEKREGRKHHDGGNDDNSDDGSDDFDSEEDDIEETKSPLEYFRQFRPDEINDLVVEQTNLYSTHKTGTSINTNIKETEQLIGMHLKMSIIQLPSYKLYWSQN</sequence>
<dbReference type="OrthoDB" id="6607094at2759"/>
<proteinExistence type="predicted"/>
<dbReference type="PANTHER" id="PTHR47272:SF1">
    <property type="entry name" value="PIGGYBAC TRANSPOSABLE ELEMENT-DERIVED PROTEIN 3-LIKE"/>
    <property type="match status" value="1"/>
</dbReference>
<dbReference type="AlphaFoldDB" id="A0A7D9IJ30"/>
<dbReference type="Proteomes" id="UP001152795">
    <property type="component" value="Unassembled WGS sequence"/>
</dbReference>
<protein>
    <submittedName>
        <fullName evidence="2">Uncharacterized protein</fullName>
    </submittedName>
</protein>
<feature type="region of interest" description="Disordered" evidence="1">
    <location>
        <begin position="59"/>
        <end position="95"/>
    </location>
</feature>
<evidence type="ECO:0000256" key="1">
    <source>
        <dbReference type="SAM" id="MobiDB-lite"/>
    </source>
</evidence>